<dbReference type="Gene3D" id="3.40.630.10">
    <property type="entry name" value="Zn peptidases"/>
    <property type="match status" value="1"/>
</dbReference>
<dbReference type="AlphaFoldDB" id="A0A1T5ALJ6"/>
<feature type="domain" description="Peptidase M28" evidence="1">
    <location>
        <begin position="89"/>
        <end position="276"/>
    </location>
</feature>
<gene>
    <name evidence="2" type="ORF">SAMN05661099_0841</name>
</gene>
<dbReference type="PANTHER" id="PTHR12147">
    <property type="entry name" value="METALLOPEPTIDASE M28 FAMILY MEMBER"/>
    <property type="match status" value="1"/>
</dbReference>
<sequence>MKKIIFLSLFLTAAAGQSQTINRVKLMGDIQTLSSEKYEGRKTGTPGNKLAADYIIKRLNDIGLSSYEKNYTHPFTFKTRQNEERQGNNLIGFVKGKSDKVIVISAHYDHVGVNGNDIYYGADDNASGVGALLAFAEYFQKNEPQHTLLFIAFDAEESGLRGASAFVKEPAVSKDKIILNINMDMIAHNDKGELYASGTYKNPYLKSIIEGEDKNTGIKILFGHDLPNTGSEDWTMQSDQGPFAKENIPFIYFGVEDHKDYHKPTDTFANINQDFYYGASTAILKSIIKVDKKLN</sequence>
<dbReference type="OrthoDB" id="9764939at2"/>
<dbReference type="InterPro" id="IPR045175">
    <property type="entry name" value="M28_fam"/>
</dbReference>
<dbReference type="Proteomes" id="UP000189981">
    <property type="component" value="Unassembled WGS sequence"/>
</dbReference>
<dbReference type="InterPro" id="IPR007484">
    <property type="entry name" value="Peptidase_M28"/>
</dbReference>
<name>A0A1T5ALJ6_9SPHI</name>
<dbReference type="STRING" id="572036.SAMN05661099_0841"/>
<proteinExistence type="predicted"/>
<dbReference type="RefSeq" id="WP_079701388.1">
    <property type="nucleotide sequence ID" value="NZ_FUYR01000001.1"/>
</dbReference>
<dbReference type="GO" id="GO:0008235">
    <property type="term" value="F:metalloexopeptidase activity"/>
    <property type="evidence" value="ECO:0007669"/>
    <property type="project" value="InterPro"/>
</dbReference>
<dbReference type="GO" id="GO:0006508">
    <property type="term" value="P:proteolysis"/>
    <property type="evidence" value="ECO:0007669"/>
    <property type="project" value="InterPro"/>
</dbReference>
<accession>A0A1T5ALJ6</accession>
<reference evidence="3" key="1">
    <citation type="submission" date="2017-02" db="EMBL/GenBank/DDBJ databases">
        <authorList>
            <person name="Varghese N."/>
            <person name="Submissions S."/>
        </authorList>
    </citation>
    <scope>NUCLEOTIDE SEQUENCE [LARGE SCALE GENOMIC DNA]</scope>
    <source>
        <strain evidence="3">DSM 22385</strain>
    </source>
</reference>
<organism evidence="2 3">
    <name type="scientific">Daejeonella lutea</name>
    <dbReference type="NCBI Taxonomy" id="572036"/>
    <lineage>
        <taxon>Bacteria</taxon>
        <taxon>Pseudomonadati</taxon>
        <taxon>Bacteroidota</taxon>
        <taxon>Sphingobacteriia</taxon>
        <taxon>Sphingobacteriales</taxon>
        <taxon>Sphingobacteriaceae</taxon>
        <taxon>Daejeonella</taxon>
    </lineage>
</organism>
<dbReference type="Pfam" id="PF04389">
    <property type="entry name" value="Peptidase_M28"/>
    <property type="match status" value="1"/>
</dbReference>
<evidence type="ECO:0000313" key="2">
    <source>
        <dbReference type="EMBL" id="SKB35699.1"/>
    </source>
</evidence>
<dbReference type="SUPFAM" id="SSF53187">
    <property type="entry name" value="Zn-dependent exopeptidases"/>
    <property type="match status" value="1"/>
</dbReference>
<dbReference type="EMBL" id="FUYR01000001">
    <property type="protein sequence ID" value="SKB35699.1"/>
    <property type="molecule type" value="Genomic_DNA"/>
</dbReference>
<dbReference type="PANTHER" id="PTHR12147:SF26">
    <property type="entry name" value="PEPTIDASE M28 DOMAIN-CONTAINING PROTEIN"/>
    <property type="match status" value="1"/>
</dbReference>
<keyword evidence="3" id="KW-1185">Reference proteome</keyword>
<evidence type="ECO:0000259" key="1">
    <source>
        <dbReference type="Pfam" id="PF04389"/>
    </source>
</evidence>
<evidence type="ECO:0000313" key="3">
    <source>
        <dbReference type="Proteomes" id="UP000189981"/>
    </source>
</evidence>
<protein>
    <submittedName>
        <fullName evidence="2">Peptidase family M28</fullName>
    </submittedName>
</protein>